<dbReference type="PANTHER" id="PTHR28532:SF1">
    <property type="entry name" value="ORAL CANCER OVEREXPRESSED 1"/>
    <property type="match status" value="1"/>
</dbReference>
<keyword evidence="5" id="KW-1185">Reference proteome</keyword>
<evidence type="ECO:0000256" key="1">
    <source>
        <dbReference type="ARBA" id="ARBA00038090"/>
    </source>
</evidence>
<dbReference type="InParanoid" id="A0A0H2R8L0"/>
<dbReference type="AlphaFoldDB" id="A0A0H2R8L0"/>
<dbReference type="PANTHER" id="PTHR28532">
    <property type="entry name" value="GEO13458P1"/>
    <property type="match status" value="1"/>
</dbReference>
<feature type="region of interest" description="Disordered" evidence="2">
    <location>
        <begin position="138"/>
        <end position="187"/>
    </location>
</feature>
<dbReference type="InterPro" id="IPR052436">
    <property type="entry name" value="LTO1_adapter"/>
</dbReference>
<gene>
    <name evidence="4" type="ORF">SCHPADRAFT_835685</name>
</gene>
<feature type="domain" description="Essential protein Yae1 N-terminal" evidence="3">
    <location>
        <begin position="28"/>
        <end position="66"/>
    </location>
</feature>
<comment type="similarity">
    <text evidence="1">Belongs to the LTO1 family.</text>
</comment>
<accession>A0A0H2R8L0</accession>
<organism evidence="4 5">
    <name type="scientific">Schizopora paradoxa</name>
    <dbReference type="NCBI Taxonomy" id="27342"/>
    <lineage>
        <taxon>Eukaryota</taxon>
        <taxon>Fungi</taxon>
        <taxon>Dikarya</taxon>
        <taxon>Basidiomycota</taxon>
        <taxon>Agaricomycotina</taxon>
        <taxon>Agaricomycetes</taxon>
        <taxon>Hymenochaetales</taxon>
        <taxon>Schizoporaceae</taxon>
        <taxon>Schizopora</taxon>
    </lineage>
</organism>
<dbReference type="OrthoDB" id="48036at2759"/>
<dbReference type="Proteomes" id="UP000053477">
    <property type="component" value="Unassembled WGS sequence"/>
</dbReference>
<name>A0A0H2R8L0_9AGAM</name>
<evidence type="ECO:0000256" key="2">
    <source>
        <dbReference type="SAM" id="MobiDB-lite"/>
    </source>
</evidence>
<proteinExistence type="inferred from homology"/>
<evidence type="ECO:0000259" key="3">
    <source>
        <dbReference type="Pfam" id="PF09811"/>
    </source>
</evidence>
<dbReference type="Pfam" id="PF09811">
    <property type="entry name" value="Yae1_N"/>
    <property type="match status" value="1"/>
</dbReference>
<sequence>MTLLENTDDDEFDLENLVDLEQRFYDKGHKEGYEQGKTLGHIEGHVLGREKGFELWEELGFYEGFADVWEQIFQRHKDNDNRIAHNARVLRGLIKQFPSENPSHADFAELDVLKLLSQTRSRYKMLCSLVGVKPSLRASRKNGSPPISEGGIALEDDEASKPPSGSRRRANVWKIESSSADEPDFSF</sequence>
<evidence type="ECO:0000313" key="4">
    <source>
        <dbReference type="EMBL" id="KLO08144.1"/>
    </source>
</evidence>
<reference evidence="4 5" key="1">
    <citation type="submission" date="2015-04" db="EMBL/GenBank/DDBJ databases">
        <title>Complete genome sequence of Schizopora paradoxa KUC8140, a cosmopolitan wood degrader in East Asia.</title>
        <authorList>
            <consortium name="DOE Joint Genome Institute"/>
            <person name="Min B."/>
            <person name="Park H."/>
            <person name="Jang Y."/>
            <person name="Kim J.-J."/>
            <person name="Kim K.H."/>
            <person name="Pangilinan J."/>
            <person name="Lipzen A."/>
            <person name="Riley R."/>
            <person name="Grigoriev I.V."/>
            <person name="Spatafora J.W."/>
            <person name="Choi I.-G."/>
        </authorList>
    </citation>
    <scope>NUCLEOTIDE SEQUENCE [LARGE SCALE GENOMIC DNA]</scope>
    <source>
        <strain evidence="4 5">KUC8140</strain>
    </source>
</reference>
<dbReference type="InterPro" id="IPR019191">
    <property type="entry name" value="Essential_protein_Yae1_N"/>
</dbReference>
<evidence type="ECO:0000313" key="5">
    <source>
        <dbReference type="Proteomes" id="UP000053477"/>
    </source>
</evidence>
<dbReference type="EMBL" id="KQ086104">
    <property type="protein sequence ID" value="KLO08144.1"/>
    <property type="molecule type" value="Genomic_DNA"/>
</dbReference>
<dbReference type="STRING" id="27342.A0A0H2R8L0"/>
<protein>
    <submittedName>
        <fullName evidence="4">DUF1715-domain-containing protein</fullName>
    </submittedName>
</protein>